<dbReference type="InterPro" id="IPR001173">
    <property type="entry name" value="Glyco_trans_2-like"/>
</dbReference>
<evidence type="ECO:0000313" key="2">
    <source>
        <dbReference type="EMBL" id="MDN7124516.1"/>
    </source>
</evidence>
<protein>
    <submittedName>
        <fullName evidence="2">Glycosyltransferase</fullName>
        <ecNumber evidence="2">2.4.-.-</ecNumber>
    </submittedName>
</protein>
<dbReference type="GO" id="GO:0016758">
    <property type="term" value="F:hexosyltransferase activity"/>
    <property type="evidence" value="ECO:0007669"/>
    <property type="project" value="UniProtKB-ARBA"/>
</dbReference>
<dbReference type="EMBL" id="JAGGJB010000003">
    <property type="protein sequence ID" value="MDN7124516.1"/>
    <property type="molecule type" value="Genomic_DNA"/>
</dbReference>
<evidence type="ECO:0000259" key="1">
    <source>
        <dbReference type="Pfam" id="PF00535"/>
    </source>
</evidence>
<dbReference type="InterPro" id="IPR029044">
    <property type="entry name" value="Nucleotide-diphossugar_trans"/>
</dbReference>
<keyword evidence="2" id="KW-0328">Glycosyltransferase</keyword>
<feature type="domain" description="Glycosyltransferase 2-like" evidence="1">
    <location>
        <begin position="11"/>
        <end position="140"/>
    </location>
</feature>
<dbReference type="AlphaFoldDB" id="A0AAW7R142"/>
<dbReference type="EMBL" id="JAGGJC010000001">
    <property type="protein sequence ID" value="MDN7129193.1"/>
    <property type="molecule type" value="Genomic_DNA"/>
</dbReference>
<proteinExistence type="predicted"/>
<reference evidence="4 5" key="1">
    <citation type="submission" date="2021-03" db="EMBL/GenBank/DDBJ databases">
        <title>Pseudidiomarina terrestris, a new bacterium isolated from saline soil.</title>
        <authorList>
            <person name="Galisteo C."/>
            <person name="De La Haba R."/>
            <person name="Sanchez-Porro C."/>
            <person name="Ventosa A."/>
        </authorList>
    </citation>
    <scope>NUCLEOTIDE SEQUENCE [LARGE SCALE GENOMIC DNA]</scope>
    <source>
        <strain evidence="2 5">1APP75-32.1</strain>
        <strain evidence="4">1APR75-15</strain>
        <strain evidence="3">1ASR75-15</strain>
    </source>
</reference>
<dbReference type="EC" id="2.4.-.-" evidence="2"/>
<dbReference type="PANTHER" id="PTHR22916">
    <property type="entry name" value="GLYCOSYLTRANSFERASE"/>
    <property type="match status" value="1"/>
</dbReference>
<dbReference type="Gene3D" id="3.90.550.10">
    <property type="entry name" value="Spore Coat Polysaccharide Biosynthesis Protein SpsA, Chain A"/>
    <property type="match status" value="1"/>
</dbReference>
<organism evidence="2 5">
    <name type="scientific">Pseudidiomarina terrestris</name>
    <dbReference type="NCBI Taxonomy" id="2820060"/>
    <lineage>
        <taxon>Bacteria</taxon>
        <taxon>Pseudomonadati</taxon>
        <taxon>Pseudomonadota</taxon>
        <taxon>Gammaproteobacteria</taxon>
        <taxon>Alteromonadales</taxon>
        <taxon>Idiomarinaceae</taxon>
        <taxon>Pseudidiomarina</taxon>
    </lineage>
</organism>
<dbReference type="SUPFAM" id="SSF53448">
    <property type="entry name" value="Nucleotide-diphospho-sugar transferases"/>
    <property type="match status" value="1"/>
</dbReference>
<gene>
    <name evidence="2" type="ORF">J6I90_06445</name>
    <name evidence="3" type="ORF">J6I92_04860</name>
</gene>
<dbReference type="RefSeq" id="WP_301774466.1">
    <property type="nucleotide sequence ID" value="NZ_JAGGJB010000003.1"/>
</dbReference>
<accession>A0AAW7R142</accession>
<evidence type="ECO:0000313" key="5">
    <source>
        <dbReference type="Proteomes" id="UP001169492"/>
    </source>
</evidence>
<dbReference type="Proteomes" id="UP001169491">
    <property type="component" value="Unassembled WGS sequence"/>
</dbReference>
<name>A0AAW7R142_9GAMM</name>
<sequence>MLEKENDVLVSVIMPNFNGSKYIDESMQSVLGQTIPSLELIVIDDGSLDESREIIERVQRHDGRVIFISSEGGLGPAKARNAALDIARGRYIAFLDSDDYWFEDKLKVQLSMMNRTRAGVSCTAMHVVDENSNVVGERTPLEKFIYSDLIRSTIITSSVIVDRTVVGHFKMPDISRRQDLALWLSLCRRVGEIVGVNEVLGAYRVHGDSYSRNKFISAYYTWKVIREVEKIPPVRAAYYFTLYALKGLKGRFKGLN</sequence>
<comment type="caution">
    <text evidence="2">The sequence shown here is derived from an EMBL/GenBank/DDBJ whole genome shotgun (WGS) entry which is preliminary data.</text>
</comment>
<keyword evidence="2" id="KW-0808">Transferase</keyword>
<evidence type="ECO:0000313" key="3">
    <source>
        <dbReference type="EMBL" id="MDN7129193.1"/>
    </source>
</evidence>
<dbReference type="Proteomes" id="UP001169492">
    <property type="component" value="Unassembled WGS sequence"/>
</dbReference>
<dbReference type="PANTHER" id="PTHR22916:SF3">
    <property type="entry name" value="UDP-GLCNAC:BETAGAL BETA-1,3-N-ACETYLGLUCOSAMINYLTRANSFERASE-LIKE PROTEIN 1"/>
    <property type="match status" value="1"/>
</dbReference>
<dbReference type="Pfam" id="PF00535">
    <property type="entry name" value="Glycos_transf_2"/>
    <property type="match status" value="1"/>
</dbReference>
<evidence type="ECO:0000313" key="4">
    <source>
        <dbReference type="Proteomes" id="UP001169491"/>
    </source>
</evidence>
<keyword evidence="4" id="KW-1185">Reference proteome</keyword>